<gene>
    <name evidence="1" type="ORF">LTRI10_LOCUS11793</name>
</gene>
<proteinExistence type="predicted"/>
<protein>
    <submittedName>
        <fullName evidence="1">Uncharacterized protein</fullName>
    </submittedName>
</protein>
<accession>A0AAV2D8T3</accession>
<evidence type="ECO:0000313" key="1">
    <source>
        <dbReference type="EMBL" id="CAL1368899.1"/>
    </source>
</evidence>
<dbReference type="AlphaFoldDB" id="A0AAV2D8T3"/>
<reference evidence="1 2" key="1">
    <citation type="submission" date="2024-04" db="EMBL/GenBank/DDBJ databases">
        <authorList>
            <person name="Fracassetti M."/>
        </authorList>
    </citation>
    <scope>NUCLEOTIDE SEQUENCE [LARGE SCALE GENOMIC DNA]</scope>
</reference>
<evidence type="ECO:0000313" key="2">
    <source>
        <dbReference type="Proteomes" id="UP001497516"/>
    </source>
</evidence>
<organism evidence="1 2">
    <name type="scientific">Linum trigynum</name>
    <dbReference type="NCBI Taxonomy" id="586398"/>
    <lineage>
        <taxon>Eukaryota</taxon>
        <taxon>Viridiplantae</taxon>
        <taxon>Streptophyta</taxon>
        <taxon>Embryophyta</taxon>
        <taxon>Tracheophyta</taxon>
        <taxon>Spermatophyta</taxon>
        <taxon>Magnoliopsida</taxon>
        <taxon>eudicotyledons</taxon>
        <taxon>Gunneridae</taxon>
        <taxon>Pentapetalae</taxon>
        <taxon>rosids</taxon>
        <taxon>fabids</taxon>
        <taxon>Malpighiales</taxon>
        <taxon>Linaceae</taxon>
        <taxon>Linum</taxon>
    </lineage>
</organism>
<sequence>MSSTNFTIYTPGRVDHCPPNPPYVITSLNALYLTDAMRPDILTSVLDPEAHDPTFYPLRTFLAVATFVVMRLMSCSVPPPRLQPPAPFGLGLPLARPALLAHFDSLGSSFGLPACPPTIAPQLGVCHLVGA</sequence>
<keyword evidence="2" id="KW-1185">Reference proteome</keyword>
<dbReference type="Proteomes" id="UP001497516">
    <property type="component" value="Chromosome 2"/>
</dbReference>
<dbReference type="EMBL" id="OZ034815">
    <property type="protein sequence ID" value="CAL1368899.1"/>
    <property type="molecule type" value="Genomic_DNA"/>
</dbReference>
<name>A0AAV2D8T3_9ROSI</name>